<dbReference type="GO" id="GO:0005634">
    <property type="term" value="C:nucleus"/>
    <property type="evidence" value="ECO:0007669"/>
    <property type="project" value="UniProtKB-SubCell"/>
</dbReference>
<reference evidence="14 15" key="1">
    <citation type="submission" date="2016-07" db="EMBL/GenBank/DDBJ databases">
        <title>Pervasive Adenine N6-methylation of Active Genes in Fungi.</title>
        <authorList>
            <consortium name="DOE Joint Genome Institute"/>
            <person name="Mondo S.J."/>
            <person name="Dannebaum R.O."/>
            <person name="Kuo R.C."/>
            <person name="Labutti K."/>
            <person name="Haridas S."/>
            <person name="Kuo A."/>
            <person name="Salamov A."/>
            <person name="Ahrendt S.R."/>
            <person name="Lipzen A."/>
            <person name="Sullivan W."/>
            <person name="Andreopoulos W.B."/>
            <person name="Clum A."/>
            <person name="Lindquist E."/>
            <person name="Daum C."/>
            <person name="Ramamoorthy G.K."/>
            <person name="Gryganskyi A."/>
            <person name="Culley D."/>
            <person name="Magnuson J.K."/>
            <person name="James T.Y."/>
            <person name="O'Malley M.A."/>
            <person name="Stajich J.E."/>
            <person name="Spatafora J.W."/>
            <person name="Visel A."/>
            <person name="Grigoriev I.V."/>
        </authorList>
    </citation>
    <scope>NUCLEOTIDE SEQUENCE [LARGE SCALE GENOMIC DNA]</scope>
    <source>
        <strain evidence="14 15">12-1054</strain>
    </source>
</reference>
<dbReference type="PROSITE" id="PS00782">
    <property type="entry name" value="TFIIB"/>
    <property type="match status" value="1"/>
</dbReference>
<evidence type="ECO:0000313" key="15">
    <source>
        <dbReference type="Proteomes" id="UP000193685"/>
    </source>
</evidence>
<dbReference type="InterPro" id="IPR013137">
    <property type="entry name" value="Znf_TFIIB"/>
</dbReference>
<dbReference type="GO" id="GO:0006367">
    <property type="term" value="P:transcription initiation at RNA polymerase II promoter"/>
    <property type="evidence" value="ECO:0007669"/>
    <property type="project" value="TreeGrafter"/>
</dbReference>
<dbReference type="PANTHER" id="PTHR11618:SF13">
    <property type="entry name" value="TRANSCRIPTION INITIATION FACTOR IIB"/>
    <property type="match status" value="1"/>
</dbReference>
<evidence type="ECO:0000256" key="11">
    <source>
        <dbReference type="ARBA" id="ARBA00031706"/>
    </source>
</evidence>
<evidence type="ECO:0000256" key="9">
    <source>
        <dbReference type="ARBA" id="ARBA00023163"/>
    </source>
</evidence>
<dbReference type="PRINTS" id="PR00685">
    <property type="entry name" value="TIFACTORIIB"/>
</dbReference>
<dbReference type="GO" id="GO:0003743">
    <property type="term" value="F:translation initiation factor activity"/>
    <property type="evidence" value="ECO:0007669"/>
    <property type="project" value="UniProtKB-KW"/>
</dbReference>
<keyword evidence="15" id="KW-1185">Reference proteome</keyword>
<dbReference type="InterPro" id="IPR000812">
    <property type="entry name" value="TFIIB"/>
</dbReference>
<dbReference type="PANTHER" id="PTHR11618">
    <property type="entry name" value="TRANSCRIPTION INITIATION FACTOR IIB-RELATED"/>
    <property type="match status" value="1"/>
</dbReference>
<dbReference type="FunFam" id="2.20.25.10:FF:000036">
    <property type="entry name" value="Transcription initiation factor IIB"/>
    <property type="match status" value="1"/>
</dbReference>
<keyword evidence="8" id="KW-0805">Transcription regulation</keyword>
<evidence type="ECO:0000313" key="14">
    <source>
        <dbReference type="EMBL" id="ORY79912.1"/>
    </source>
</evidence>
<evidence type="ECO:0000256" key="2">
    <source>
        <dbReference type="ARBA" id="ARBA00010857"/>
    </source>
</evidence>
<dbReference type="InterPro" id="IPR023486">
    <property type="entry name" value="TFIIB_CS"/>
</dbReference>
<protein>
    <recommendedName>
        <fullName evidence="3">Transcription initiation factor IIB</fullName>
    </recommendedName>
    <alternativeName>
        <fullName evidence="11">General transcription factor TFIIB</fullName>
    </alternativeName>
</protein>
<dbReference type="GeneID" id="63788575"/>
<dbReference type="Gene3D" id="1.10.472.10">
    <property type="entry name" value="Cyclin-like"/>
    <property type="match status" value="2"/>
</dbReference>
<keyword evidence="7" id="KW-0862">Zinc</keyword>
<dbReference type="SUPFAM" id="SSF47954">
    <property type="entry name" value="Cyclin-like"/>
    <property type="match status" value="2"/>
</dbReference>
<evidence type="ECO:0000256" key="4">
    <source>
        <dbReference type="ARBA" id="ARBA00022723"/>
    </source>
</evidence>
<dbReference type="GO" id="GO:0016251">
    <property type="term" value="F:RNA polymerase II general transcription initiation factor activity"/>
    <property type="evidence" value="ECO:0007669"/>
    <property type="project" value="TreeGrafter"/>
</dbReference>
<sequence>MSAQTKAKPVDLASHFVVTLMCKECREDPPNLIEEFSSGDTVCGTCGLVLGDRIVDTRSEWRTFSNDEAGDDPSRIGAVRNDLLNGSQLDTIIAANSASSAALARVQGKSSQAKGEQTLVNAYKDISAMCEAISLPRSIQDIAKHLYKRVDDNKALKGRSNESIIAACIFIACRQGNVPRTIKEICTLTTVGKKDLGKAFKALEKILQTEGASASATGPDGYRPTMATSAAELMIRFCNRLGLPQNVVSACQDLAERAQKAGTLDGRSPISIAAAGIYMISHVYGIQKTPKQIAEIAGVSDSTIRTSYRYLYNAREQLVDPSWHVGKSLDLLLPSAR</sequence>
<dbReference type="OrthoDB" id="25790at2759"/>
<dbReference type="GO" id="GO:0008270">
    <property type="term" value="F:zinc ion binding"/>
    <property type="evidence" value="ECO:0007669"/>
    <property type="project" value="UniProtKB-KW"/>
</dbReference>
<accession>A0A1Y2F7N4</accession>
<feature type="domain" description="TFIIB-type" evidence="13">
    <location>
        <begin position="18"/>
        <end position="51"/>
    </location>
</feature>
<dbReference type="Pfam" id="PF00382">
    <property type="entry name" value="TFIIB"/>
    <property type="match status" value="2"/>
</dbReference>
<proteinExistence type="inferred from homology"/>
<dbReference type="Gene3D" id="2.20.25.10">
    <property type="match status" value="1"/>
</dbReference>
<dbReference type="FunFam" id="1.10.472.10:FF:000019">
    <property type="entry name" value="transcription initiation factor IIB"/>
    <property type="match status" value="1"/>
</dbReference>
<keyword evidence="9" id="KW-0804">Transcription</keyword>
<keyword evidence="4" id="KW-0479">Metal-binding</keyword>
<dbReference type="OMA" id="DHDQRMK"/>
<comment type="caution">
    <text evidence="14">The sequence shown here is derived from an EMBL/GenBank/DDBJ whole genome shotgun (WGS) entry which is preliminary data.</text>
</comment>
<dbReference type="PROSITE" id="PS51134">
    <property type="entry name" value="ZF_TFIIB"/>
    <property type="match status" value="1"/>
</dbReference>
<evidence type="ECO:0000259" key="13">
    <source>
        <dbReference type="PROSITE" id="PS51134"/>
    </source>
</evidence>
<evidence type="ECO:0000256" key="3">
    <source>
        <dbReference type="ARBA" id="ARBA00013932"/>
    </source>
</evidence>
<dbReference type="GO" id="GO:0017025">
    <property type="term" value="F:TBP-class protein binding"/>
    <property type="evidence" value="ECO:0007669"/>
    <property type="project" value="InterPro"/>
</dbReference>
<dbReference type="SMART" id="SM00385">
    <property type="entry name" value="CYCLIN"/>
    <property type="match status" value="2"/>
</dbReference>
<evidence type="ECO:0000256" key="10">
    <source>
        <dbReference type="ARBA" id="ARBA00023242"/>
    </source>
</evidence>
<keyword evidence="10" id="KW-0539">Nucleus</keyword>
<keyword evidence="6 12" id="KW-0863">Zinc-finger</keyword>
<dbReference type="InterPro" id="IPR013150">
    <property type="entry name" value="TFIIB_cyclin"/>
</dbReference>
<evidence type="ECO:0000256" key="7">
    <source>
        <dbReference type="ARBA" id="ARBA00022833"/>
    </source>
</evidence>
<dbReference type="CDD" id="cd20551">
    <property type="entry name" value="CYCLIN_TFIIB_rpt1"/>
    <property type="match status" value="1"/>
</dbReference>
<dbReference type="InterPro" id="IPR013763">
    <property type="entry name" value="Cyclin-like_dom"/>
</dbReference>
<evidence type="ECO:0000256" key="1">
    <source>
        <dbReference type="ARBA" id="ARBA00004123"/>
    </source>
</evidence>
<comment type="subcellular location">
    <subcellularLocation>
        <location evidence="1">Nucleus</location>
    </subcellularLocation>
</comment>
<evidence type="ECO:0000256" key="8">
    <source>
        <dbReference type="ARBA" id="ARBA00023015"/>
    </source>
</evidence>
<keyword evidence="14" id="KW-0648">Protein biosynthesis</keyword>
<dbReference type="EMBL" id="MCFI01000014">
    <property type="protein sequence ID" value="ORY79912.1"/>
    <property type="molecule type" value="Genomic_DNA"/>
</dbReference>
<dbReference type="Pfam" id="PF08271">
    <property type="entry name" value="Zn_Ribbon_TF"/>
    <property type="match status" value="1"/>
</dbReference>
<organism evidence="14 15">
    <name type="scientific">Protomyces lactucae-debilis</name>
    <dbReference type="NCBI Taxonomy" id="2754530"/>
    <lineage>
        <taxon>Eukaryota</taxon>
        <taxon>Fungi</taxon>
        <taxon>Dikarya</taxon>
        <taxon>Ascomycota</taxon>
        <taxon>Taphrinomycotina</taxon>
        <taxon>Taphrinomycetes</taxon>
        <taxon>Taphrinales</taxon>
        <taxon>Protomycetaceae</taxon>
        <taxon>Protomyces</taxon>
    </lineage>
</organism>
<dbReference type="GO" id="GO:0097550">
    <property type="term" value="C:transcription preinitiation complex"/>
    <property type="evidence" value="ECO:0007669"/>
    <property type="project" value="TreeGrafter"/>
</dbReference>
<dbReference type="AlphaFoldDB" id="A0A1Y2F7N4"/>
<dbReference type="Proteomes" id="UP000193685">
    <property type="component" value="Unassembled WGS sequence"/>
</dbReference>
<keyword evidence="5" id="KW-0677">Repeat</keyword>
<evidence type="ECO:0000256" key="5">
    <source>
        <dbReference type="ARBA" id="ARBA00022737"/>
    </source>
</evidence>
<dbReference type="STRING" id="56484.A0A1Y2F7N4"/>
<dbReference type="GO" id="GO:0070897">
    <property type="term" value="P:transcription preinitiation complex assembly"/>
    <property type="evidence" value="ECO:0007669"/>
    <property type="project" value="InterPro"/>
</dbReference>
<keyword evidence="14" id="KW-0396">Initiation factor</keyword>
<dbReference type="FunFam" id="1.10.472.10:FF:000008">
    <property type="entry name" value="Transcription initiation factor IIB"/>
    <property type="match status" value="1"/>
</dbReference>
<dbReference type="SUPFAM" id="SSF57783">
    <property type="entry name" value="Zinc beta-ribbon"/>
    <property type="match status" value="1"/>
</dbReference>
<evidence type="ECO:0000256" key="6">
    <source>
        <dbReference type="ARBA" id="ARBA00022771"/>
    </source>
</evidence>
<dbReference type="RefSeq" id="XP_040724046.1">
    <property type="nucleotide sequence ID" value="XM_040871976.1"/>
</dbReference>
<name>A0A1Y2F7N4_PROLT</name>
<gene>
    <name evidence="14" type="ORF">BCR37DRAFT_403168</name>
</gene>
<comment type="similarity">
    <text evidence="2">Belongs to the TFIIB family.</text>
</comment>
<dbReference type="InterPro" id="IPR036915">
    <property type="entry name" value="Cyclin-like_sf"/>
</dbReference>
<evidence type="ECO:0000256" key="12">
    <source>
        <dbReference type="PROSITE-ProRule" id="PRU00469"/>
    </source>
</evidence>